<protein>
    <submittedName>
        <fullName evidence="3">Haloacid dehalogenase</fullName>
    </submittedName>
</protein>
<comment type="caution">
    <text evidence="3">The sequence shown here is derived from an EMBL/GenBank/DDBJ whole genome shotgun (WGS) entry which is preliminary data.</text>
</comment>
<dbReference type="EMBL" id="LIYD01000005">
    <property type="protein sequence ID" value="KOS06195.1"/>
    <property type="molecule type" value="Genomic_DNA"/>
</dbReference>
<organism evidence="3 4">
    <name type="scientific">Flavobacterium akiainvivens</name>
    <dbReference type="NCBI Taxonomy" id="1202724"/>
    <lineage>
        <taxon>Bacteria</taxon>
        <taxon>Pseudomonadati</taxon>
        <taxon>Bacteroidota</taxon>
        <taxon>Flavobacteriia</taxon>
        <taxon>Flavobacteriales</taxon>
        <taxon>Flavobacteriaceae</taxon>
        <taxon>Flavobacterium</taxon>
    </lineage>
</organism>
<dbReference type="SUPFAM" id="SSF56784">
    <property type="entry name" value="HAD-like"/>
    <property type="match status" value="1"/>
</dbReference>
<evidence type="ECO:0000313" key="4">
    <source>
        <dbReference type="Proteomes" id="UP000037755"/>
    </source>
</evidence>
<keyword evidence="1" id="KW-0378">Hydrolase</keyword>
<accession>A0A0M8MAT4</accession>
<evidence type="ECO:0000256" key="2">
    <source>
        <dbReference type="ARBA" id="ARBA00022842"/>
    </source>
</evidence>
<dbReference type="InterPro" id="IPR023214">
    <property type="entry name" value="HAD_sf"/>
</dbReference>
<dbReference type="PATRIC" id="fig|1202724.3.peg.1921"/>
<dbReference type="RefSeq" id="WP_054407692.1">
    <property type="nucleotide sequence ID" value="NZ_FOYA01000014.1"/>
</dbReference>
<dbReference type="SFLD" id="SFLDS00003">
    <property type="entry name" value="Haloacid_Dehalogenase"/>
    <property type="match status" value="1"/>
</dbReference>
<evidence type="ECO:0000313" key="3">
    <source>
        <dbReference type="EMBL" id="KOS06195.1"/>
    </source>
</evidence>
<dbReference type="SFLD" id="SFLDG01129">
    <property type="entry name" value="C1.5:_HAD__Beta-PGM__Phosphata"/>
    <property type="match status" value="1"/>
</dbReference>
<dbReference type="STRING" id="1202724.AM493_09250"/>
<reference evidence="3 4" key="1">
    <citation type="submission" date="2015-08" db="EMBL/GenBank/DDBJ databases">
        <title>Whole genome sequence of Flavobacterium akiainvivens IK-1T, from decaying Wikstroemia oahuensis, an endemic Hawaiian shrub.</title>
        <authorList>
            <person name="Wan X."/>
            <person name="Hou S."/>
            <person name="Saito J."/>
            <person name="Donachie S."/>
        </authorList>
    </citation>
    <scope>NUCLEOTIDE SEQUENCE [LARGE SCALE GENOMIC DNA]</scope>
    <source>
        <strain evidence="3 4">IK-1</strain>
    </source>
</reference>
<dbReference type="Pfam" id="PF13419">
    <property type="entry name" value="HAD_2"/>
    <property type="match status" value="1"/>
</dbReference>
<dbReference type="GO" id="GO:0016787">
    <property type="term" value="F:hydrolase activity"/>
    <property type="evidence" value="ECO:0007669"/>
    <property type="project" value="UniProtKB-KW"/>
</dbReference>
<dbReference type="InterPro" id="IPR051400">
    <property type="entry name" value="HAD-like_hydrolase"/>
</dbReference>
<dbReference type="AlphaFoldDB" id="A0A0M8MAT4"/>
<keyword evidence="4" id="KW-1185">Reference proteome</keyword>
<gene>
    <name evidence="3" type="ORF">AM493_09250</name>
</gene>
<proteinExistence type="predicted"/>
<dbReference type="Gene3D" id="3.40.50.1000">
    <property type="entry name" value="HAD superfamily/HAD-like"/>
    <property type="match status" value="1"/>
</dbReference>
<keyword evidence="2" id="KW-0460">Magnesium</keyword>
<dbReference type="PANTHER" id="PTHR46470">
    <property type="entry name" value="N-ACYLNEURAMINATE-9-PHOSPHATASE"/>
    <property type="match status" value="1"/>
</dbReference>
<name>A0A0M8MAT4_9FLAO</name>
<sequence>MIRAIIYDLDNTIFPVPAIGNVLFGPVFDLIAQTGQHNHDMEAIKYAIMRTPFRLVAQRHGFSQELTQAGINLQETLEYHQPIAPFEDYPLTHSLPGERFLVTTGFDKMQRSKIRQLGIEGEFKEIHVVNPTLSSKKEVFAGILERYGYAPNEVLVIGDDPESEIAAAKALNIATVLYDPAGNFSPNEATYHIKHYSQLAAIVQGLG</sequence>
<dbReference type="InterPro" id="IPR036412">
    <property type="entry name" value="HAD-like_sf"/>
</dbReference>
<evidence type="ECO:0000256" key="1">
    <source>
        <dbReference type="ARBA" id="ARBA00022801"/>
    </source>
</evidence>
<dbReference type="Proteomes" id="UP000037755">
    <property type="component" value="Unassembled WGS sequence"/>
</dbReference>
<dbReference type="InterPro" id="IPR041492">
    <property type="entry name" value="HAD_2"/>
</dbReference>